<dbReference type="CDD" id="cd16352">
    <property type="entry name" value="CheD"/>
    <property type="match status" value="1"/>
</dbReference>
<protein>
    <recommendedName>
        <fullName evidence="3">Probable chemoreceptor glutamine deamidase CheD</fullName>
        <ecNumber evidence="3">3.5.1.44</ecNumber>
    </recommendedName>
</protein>
<keyword evidence="2 3" id="KW-0378">Hydrolase</keyword>
<dbReference type="AlphaFoldDB" id="E1QM90"/>
<dbReference type="PANTHER" id="PTHR35147:SF1">
    <property type="entry name" value="CHEMORECEPTOR GLUTAMINE DEAMIDASE CHED-RELATED"/>
    <property type="match status" value="1"/>
</dbReference>
<proteinExistence type="inferred from homology"/>
<organism evidence="4 5">
    <name type="scientific">Desulfarculus baarsii (strain ATCC 33931 / DSM 2075 / LMG 7858 / VKM B-1802 / 2st14)</name>
    <dbReference type="NCBI Taxonomy" id="644282"/>
    <lineage>
        <taxon>Bacteria</taxon>
        <taxon>Pseudomonadati</taxon>
        <taxon>Thermodesulfobacteriota</taxon>
        <taxon>Desulfarculia</taxon>
        <taxon>Desulfarculales</taxon>
        <taxon>Desulfarculaceae</taxon>
        <taxon>Desulfarculus</taxon>
    </lineage>
</organism>
<dbReference type="Pfam" id="PF03975">
    <property type="entry name" value="CheD"/>
    <property type="match status" value="1"/>
</dbReference>
<dbReference type="HOGENOM" id="CLU_087854_2_0_7"/>
<reference evidence="4 5" key="1">
    <citation type="journal article" date="2010" name="Stand. Genomic Sci.">
        <title>Complete genome sequence of Desulfarculus baarsii type strain (2st14).</title>
        <authorList>
            <person name="Sun H."/>
            <person name="Spring S."/>
            <person name="Lapidus A."/>
            <person name="Davenport K."/>
            <person name="Del Rio T.G."/>
            <person name="Tice H."/>
            <person name="Nolan M."/>
            <person name="Copeland A."/>
            <person name="Cheng J.F."/>
            <person name="Lucas S."/>
            <person name="Tapia R."/>
            <person name="Goodwin L."/>
            <person name="Pitluck S."/>
            <person name="Ivanova N."/>
            <person name="Pagani I."/>
            <person name="Mavromatis K."/>
            <person name="Ovchinnikova G."/>
            <person name="Pati A."/>
            <person name="Chen A."/>
            <person name="Palaniappan K."/>
            <person name="Hauser L."/>
            <person name="Chang Y.J."/>
            <person name="Jeffries C.D."/>
            <person name="Detter J.C."/>
            <person name="Han C."/>
            <person name="Rohde M."/>
            <person name="Brambilla E."/>
            <person name="Goker M."/>
            <person name="Woyke T."/>
            <person name="Bristow J."/>
            <person name="Eisen J.A."/>
            <person name="Markowitz V."/>
            <person name="Hugenholtz P."/>
            <person name="Kyrpides N.C."/>
            <person name="Klenk H.P."/>
            <person name="Land M."/>
        </authorList>
    </citation>
    <scope>NUCLEOTIDE SEQUENCE [LARGE SCALE GENOMIC DNA]</scope>
    <source>
        <strain evidence="5">ATCC 33931 / DSM 2075 / LMG 7858 / VKM B-1802 / 2st14</strain>
    </source>
</reference>
<sequence length="161" mass="16852">MAGRIAVGVGDLAVSGDAKDELVTFSLGSCIAVIIHDAKAGVGGLLHLMLPDSALNPQRASSQPAVFADTGLPKLFRGAYELGAIKGRLKVALIGGSQVLDEGGHFNIGKRNYAAVRKILYRNNVMVEKEDVGGTVNRTVGLSVATGEIWLKTNGANLRKL</sequence>
<dbReference type="EMBL" id="CP002085">
    <property type="protein sequence ID" value="ADK86133.1"/>
    <property type="molecule type" value="Genomic_DNA"/>
</dbReference>
<dbReference type="EC" id="3.5.1.44" evidence="3"/>
<comment type="similarity">
    <text evidence="3">Belongs to the CheD family.</text>
</comment>
<evidence type="ECO:0000256" key="1">
    <source>
        <dbReference type="ARBA" id="ARBA00022500"/>
    </source>
</evidence>
<evidence type="ECO:0000256" key="3">
    <source>
        <dbReference type="HAMAP-Rule" id="MF_01440"/>
    </source>
</evidence>
<dbReference type="eggNOG" id="COG1871">
    <property type="taxonomic scope" value="Bacteria"/>
</dbReference>
<evidence type="ECO:0000256" key="2">
    <source>
        <dbReference type="ARBA" id="ARBA00022801"/>
    </source>
</evidence>
<evidence type="ECO:0000313" key="5">
    <source>
        <dbReference type="Proteomes" id="UP000009047"/>
    </source>
</evidence>
<name>E1QM90_DESB2</name>
<dbReference type="Proteomes" id="UP000009047">
    <property type="component" value="Chromosome"/>
</dbReference>
<dbReference type="OrthoDB" id="9807202at2"/>
<dbReference type="InterPro" id="IPR011324">
    <property type="entry name" value="Cytotoxic_necrot_fac-like_cat"/>
</dbReference>
<keyword evidence="1 3" id="KW-0145">Chemotaxis</keyword>
<dbReference type="InterPro" id="IPR038592">
    <property type="entry name" value="CheD-like_sf"/>
</dbReference>
<dbReference type="GO" id="GO:0006935">
    <property type="term" value="P:chemotaxis"/>
    <property type="evidence" value="ECO:0007669"/>
    <property type="project" value="UniProtKB-UniRule"/>
</dbReference>
<dbReference type="KEGG" id="dbr:Deba_2779"/>
<accession>E1QM90</accession>
<dbReference type="PANTHER" id="PTHR35147">
    <property type="entry name" value="CHEMORECEPTOR GLUTAMINE DEAMIDASE CHED-RELATED"/>
    <property type="match status" value="1"/>
</dbReference>
<comment type="catalytic activity">
    <reaction evidence="3">
        <text>L-glutaminyl-[protein] + H2O = L-glutamyl-[protein] + NH4(+)</text>
        <dbReference type="Rhea" id="RHEA:16441"/>
        <dbReference type="Rhea" id="RHEA-COMP:10207"/>
        <dbReference type="Rhea" id="RHEA-COMP:10208"/>
        <dbReference type="ChEBI" id="CHEBI:15377"/>
        <dbReference type="ChEBI" id="CHEBI:28938"/>
        <dbReference type="ChEBI" id="CHEBI:29973"/>
        <dbReference type="ChEBI" id="CHEBI:30011"/>
        <dbReference type="EC" id="3.5.1.44"/>
    </reaction>
</comment>
<dbReference type="RefSeq" id="WP_013259572.1">
    <property type="nucleotide sequence ID" value="NC_014365.1"/>
</dbReference>
<dbReference type="STRING" id="644282.Deba_2779"/>
<dbReference type="HAMAP" id="MF_01440">
    <property type="entry name" value="CheD"/>
    <property type="match status" value="1"/>
</dbReference>
<comment type="function">
    <text evidence="3">Probably deamidates glutamine residues to glutamate on methyl-accepting chemotaxis receptors (MCPs), playing an important role in chemotaxis.</text>
</comment>
<gene>
    <name evidence="3" type="primary">cheD</name>
    <name evidence="4" type="ordered locus">Deba_2779</name>
</gene>
<dbReference type="GO" id="GO:0050568">
    <property type="term" value="F:protein-glutamine glutaminase activity"/>
    <property type="evidence" value="ECO:0007669"/>
    <property type="project" value="UniProtKB-UniRule"/>
</dbReference>
<dbReference type="Gene3D" id="3.30.1330.200">
    <property type="match status" value="1"/>
</dbReference>
<dbReference type="SUPFAM" id="SSF64438">
    <property type="entry name" value="CNF1/YfiH-like putative cysteine hydrolases"/>
    <property type="match status" value="1"/>
</dbReference>
<evidence type="ECO:0000313" key="4">
    <source>
        <dbReference type="EMBL" id="ADK86133.1"/>
    </source>
</evidence>
<dbReference type="InterPro" id="IPR005659">
    <property type="entry name" value="Chemorcpt_Glu_NH3ase_CheD"/>
</dbReference>
<keyword evidence="5" id="KW-1185">Reference proteome</keyword>